<keyword evidence="1" id="KW-0547">Nucleotide-binding</keyword>
<keyword evidence="1" id="KW-0067">ATP-binding</keyword>
<evidence type="ECO:0008006" key="5">
    <source>
        <dbReference type="Google" id="ProtNLM"/>
    </source>
</evidence>
<dbReference type="Proteomes" id="UP001140453">
    <property type="component" value="Unassembled WGS sequence"/>
</dbReference>
<dbReference type="InterPro" id="IPR017441">
    <property type="entry name" value="Protein_kinase_ATP_BS"/>
</dbReference>
<feature type="binding site" evidence="1">
    <location>
        <position position="158"/>
    </location>
    <ligand>
        <name>ATP</name>
        <dbReference type="ChEBI" id="CHEBI:30616"/>
    </ligand>
</feature>
<reference evidence="3" key="1">
    <citation type="submission" date="2022-10" db="EMBL/GenBank/DDBJ databases">
        <title>Tapping the CABI collections for fungal endophytes: first genome assemblies for Collariella, Neodidymelliopsis, Ascochyta clinopodiicola, Didymella pomorum, Didymosphaeria variabile, Neocosmospora piperis and Neocucurbitaria cava.</title>
        <authorList>
            <person name="Hill R."/>
        </authorList>
    </citation>
    <scope>NUCLEOTIDE SEQUENCE</scope>
    <source>
        <strain evidence="3">IMI 355082</strain>
    </source>
</reference>
<organism evidence="3 4">
    <name type="scientific">Gnomoniopsis smithogilvyi</name>
    <dbReference type="NCBI Taxonomy" id="1191159"/>
    <lineage>
        <taxon>Eukaryota</taxon>
        <taxon>Fungi</taxon>
        <taxon>Dikarya</taxon>
        <taxon>Ascomycota</taxon>
        <taxon>Pezizomycotina</taxon>
        <taxon>Sordariomycetes</taxon>
        <taxon>Sordariomycetidae</taxon>
        <taxon>Diaporthales</taxon>
        <taxon>Gnomoniaceae</taxon>
        <taxon>Gnomoniopsis</taxon>
    </lineage>
</organism>
<sequence length="268" mass="30838">MAAFQPDPNAEWPPSQRRPLSDKQRERIQRSVDYFEAYRRGQVSKWNQEHQDGLRKPIYSQFPVPWRRLRPARWNDQPEDMPLLQPGTSRIRYQGFASNAAALQQEMERMRNDGIGLMNQLRPLGYRLEKVLGRGGFGIACLFKMTDVNGRTHTIVVKAATRPGAMKVERMNLSRVRLSGIAPDPLSVDREPTSEPARTELPGGEDLETIANVFNDHPDMIALEFMKHGDMHQMLKRIGDRDLRLRTDLLVHRSETWACQSVLVKKSL</sequence>
<dbReference type="EMBL" id="JAPEVB010000001">
    <property type="protein sequence ID" value="KAJ4397421.1"/>
    <property type="molecule type" value="Genomic_DNA"/>
</dbReference>
<evidence type="ECO:0000256" key="1">
    <source>
        <dbReference type="PROSITE-ProRule" id="PRU10141"/>
    </source>
</evidence>
<evidence type="ECO:0000313" key="3">
    <source>
        <dbReference type="EMBL" id="KAJ4397421.1"/>
    </source>
</evidence>
<dbReference type="GO" id="GO:0005524">
    <property type="term" value="F:ATP binding"/>
    <property type="evidence" value="ECO:0007669"/>
    <property type="project" value="UniProtKB-UniRule"/>
</dbReference>
<accession>A0A9W8Z206</accession>
<evidence type="ECO:0000256" key="2">
    <source>
        <dbReference type="SAM" id="MobiDB-lite"/>
    </source>
</evidence>
<feature type="region of interest" description="Disordered" evidence="2">
    <location>
        <begin position="184"/>
        <end position="203"/>
    </location>
</feature>
<name>A0A9W8Z206_9PEZI</name>
<keyword evidence="4" id="KW-1185">Reference proteome</keyword>
<dbReference type="PROSITE" id="PS00107">
    <property type="entry name" value="PROTEIN_KINASE_ATP"/>
    <property type="match status" value="1"/>
</dbReference>
<dbReference type="OrthoDB" id="4062651at2759"/>
<evidence type="ECO:0000313" key="4">
    <source>
        <dbReference type="Proteomes" id="UP001140453"/>
    </source>
</evidence>
<feature type="region of interest" description="Disordered" evidence="2">
    <location>
        <begin position="1"/>
        <end position="26"/>
    </location>
</feature>
<dbReference type="AlphaFoldDB" id="A0A9W8Z206"/>
<proteinExistence type="predicted"/>
<protein>
    <recommendedName>
        <fullName evidence="5">Protein kinase domain-containing protein</fullName>
    </recommendedName>
</protein>
<gene>
    <name evidence="3" type="ORF">N0V93_001648</name>
</gene>
<comment type="caution">
    <text evidence="3">The sequence shown here is derived from an EMBL/GenBank/DDBJ whole genome shotgun (WGS) entry which is preliminary data.</text>
</comment>